<evidence type="ECO:0000256" key="6">
    <source>
        <dbReference type="SAM" id="MobiDB-lite"/>
    </source>
</evidence>
<evidence type="ECO:0000256" key="1">
    <source>
        <dbReference type="ARBA" id="ARBA00000799"/>
    </source>
</evidence>
<dbReference type="Pfam" id="PF00425">
    <property type="entry name" value="Chorismate_bind"/>
    <property type="match status" value="1"/>
</dbReference>
<evidence type="ECO:0000256" key="2">
    <source>
        <dbReference type="ARBA" id="ARBA00005297"/>
    </source>
</evidence>
<sequence>MTETARATPRLYVETQAVGDIRLLIPLLNAQSPLLWIRKGQGMAGLGTALRLEFSGADRFTAACEAWREVAAAATVHDPLDSPGTGLIAFGTFAFSAKSAHSSVLIVPEVVIGKRDGVFWVTRVRVLAEGESAPASPTAAGPTARGEVRSGGHPVPPATSFGPEYRISLLPGEAKPDSYREAVEAAVGHINAGELEKVVLARDLVGHLPKDSDLRRVLLDLALGYPDCFTFAVDGLVGSSPETLVRVYHGTVSARVLAGTISRGRDAEADHDQAVALATSPKDQDEHRFAVASVMNALAPHSRTLIASELPFTLKLPNLWHLASDIEGTLSDGSTSLDLIASLHPTAAVAGTPTQDALRLIDELEPFDRGRYAGPVGWVGADGDGEWAVALRCAQVDAEGTITAYAGAGIVSESNPEREYLETRMKFRPIVEAFG</sequence>
<dbReference type="GO" id="GO:0008909">
    <property type="term" value="F:isochorismate synthase activity"/>
    <property type="evidence" value="ECO:0007669"/>
    <property type="project" value="UniProtKB-EC"/>
</dbReference>
<dbReference type="RefSeq" id="WP_229715027.1">
    <property type="nucleotide sequence ID" value="NZ_BMGP01000001.1"/>
</dbReference>
<accession>A0A917AYT0</accession>
<proteinExistence type="inferred from homology"/>
<dbReference type="InterPro" id="IPR015890">
    <property type="entry name" value="Chorismate_C"/>
</dbReference>
<name>A0A917AYT0_9MICO</name>
<dbReference type="PANTHER" id="PTHR42839">
    <property type="entry name" value="ISOCHORISMATE SYNTHASE ENTC"/>
    <property type="match status" value="1"/>
</dbReference>
<evidence type="ECO:0000259" key="7">
    <source>
        <dbReference type="Pfam" id="PF00425"/>
    </source>
</evidence>
<comment type="catalytic activity">
    <reaction evidence="1">
        <text>chorismate = isochorismate</text>
        <dbReference type="Rhea" id="RHEA:18985"/>
        <dbReference type="ChEBI" id="CHEBI:29748"/>
        <dbReference type="ChEBI" id="CHEBI:29780"/>
        <dbReference type="EC" id="5.4.4.2"/>
    </reaction>
</comment>
<dbReference type="SUPFAM" id="SSF56322">
    <property type="entry name" value="ADC synthase"/>
    <property type="match status" value="1"/>
</dbReference>
<dbReference type="Gene3D" id="3.60.120.10">
    <property type="entry name" value="Anthranilate synthase"/>
    <property type="match status" value="1"/>
</dbReference>
<gene>
    <name evidence="8" type="ORF">GCM10011399_01280</name>
</gene>
<organism evidence="8 9">
    <name type="scientific">Subtercola lobariae</name>
    <dbReference type="NCBI Taxonomy" id="1588641"/>
    <lineage>
        <taxon>Bacteria</taxon>
        <taxon>Bacillati</taxon>
        <taxon>Actinomycetota</taxon>
        <taxon>Actinomycetes</taxon>
        <taxon>Micrococcales</taxon>
        <taxon>Microbacteriaceae</taxon>
        <taxon>Subtercola</taxon>
    </lineage>
</organism>
<feature type="region of interest" description="Disordered" evidence="6">
    <location>
        <begin position="131"/>
        <end position="156"/>
    </location>
</feature>
<dbReference type="EC" id="5.4.4.2" evidence="3"/>
<dbReference type="InterPro" id="IPR005801">
    <property type="entry name" value="ADC_synthase"/>
</dbReference>
<comment type="similarity">
    <text evidence="2">Belongs to the isochorismate synthase family.</text>
</comment>
<evidence type="ECO:0000256" key="3">
    <source>
        <dbReference type="ARBA" id="ARBA00012824"/>
    </source>
</evidence>
<feature type="compositionally biased region" description="Low complexity" evidence="6">
    <location>
        <begin position="131"/>
        <end position="144"/>
    </location>
</feature>
<protein>
    <recommendedName>
        <fullName evidence="3">isochorismate synthase</fullName>
        <ecNumber evidence="3">5.4.4.2</ecNumber>
    </recommendedName>
    <alternativeName>
        <fullName evidence="5">Isochorismate mutase</fullName>
    </alternativeName>
</protein>
<dbReference type="PANTHER" id="PTHR42839:SF2">
    <property type="entry name" value="ISOCHORISMATE SYNTHASE ENTC"/>
    <property type="match status" value="1"/>
</dbReference>
<comment type="caution">
    <text evidence="8">The sequence shown here is derived from an EMBL/GenBank/DDBJ whole genome shotgun (WGS) entry which is preliminary data.</text>
</comment>
<evidence type="ECO:0000256" key="5">
    <source>
        <dbReference type="ARBA" id="ARBA00041564"/>
    </source>
</evidence>
<dbReference type="AlphaFoldDB" id="A0A917AYT0"/>
<reference evidence="8 9" key="1">
    <citation type="journal article" date="2014" name="Int. J. Syst. Evol. Microbiol.">
        <title>Complete genome sequence of Corynebacterium casei LMG S-19264T (=DSM 44701T), isolated from a smear-ripened cheese.</title>
        <authorList>
            <consortium name="US DOE Joint Genome Institute (JGI-PGF)"/>
            <person name="Walter F."/>
            <person name="Albersmeier A."/>
            <person name="Kalinowski J."/>
            <person name="Ruckert C."/>
        </authorList>
    </citation>
    <scope>NUCLEOTIDE SEQUENCE [LARGE SCALE GENOMIC DNA]</scope>
    <source>
        <strain evidence="8 9">CGMCC 1.12976</strain>
    </source>
</reference>
<dbReference type="InterPro" id="IPR004561">
    <property type="entry name" value="IsoChor_synthase"/>
</dbReference>
<feature type="domain" description="Chorismate-utilising enzyme C-terminal" evidence="7">
    <location>
        <begin position="177"/>
        <end position="426"/>
    </location>
</feature>
<evidence type="ECO:0000313" key="8">
    <source>
        <dbReference type="EMBL" id="GGF11225.1"/>
    </source>
</evidence>
<keyword evidence="9" id="KW-1185">Reference proteome</keyword>
<evidence type="ECO:0000256" key="4">
    <source>
        <dbReference type="ARBA" id="ARBA00023235"/>
    </source>
</evidence>
<dbReference type="NCBIfam" id="TIGR00543">
    <property type="entry name" value="isochor_syn"/>
    <property type="match status" value="1"/>
</dbReference>
<evidence type="ECO:0000313" key="9">
    <source>
        <dbReference type="Proteomes" id="UP000598775"/>
    </source>
</evidence>
<keyword evidence="4" id="KW-0413">Isomerase</keyword>
<dbReference type="EMBL" id="BMGP01000001">
    <property type="protein sequence ID" value="GGF11225.1"/>
    <property type="molecule type" value="Genomic_DNA"/>
</dbReference>
<dbReference type="Proteomes" id="UP000598775">
    <property type="component" value="Unassembled WGS sequence"/>
</dbReference>